<dbReference type="STRING" id="690879.TSACC_247"/>
<dbReference type="Proteomes" id="UP000076023">
    <property type="component" value="Unassembled WGS sequence"/>
</dbReference>
<dbReference type="Gene3D" id="1.10.1220.170">
    <property type="match status" value="1"/>
</dbReference>
<proteinExistence type="inferred from homology"/>
<dbReference type="InterPro" id="IPR051405">
    <property type="entry name" value="phD/YefM_antitoxin"/>
</dbReference>
<dbReference type="Gene3D" id="3.40.1620.10">
    <property type="entry name" value="YefM-like domain"/>
    <property type="match status" value="1"/>
</dbReference>
<protein>
    <recommendedName>
        <fullName evidence="2">Antitoxin</fullName>
    </recommendedName>
</protein>
<dbReference type="InterPro" id="IPR006442">
    <property type="entry name" value="Antitoxin_Phd/YefM"/>
</dbReference>
<dbReference type="SUPFAM" id="SSF143120">
    <property type="entry name" value="YefM-like"/>
    <property type="match status" value="1"/>
</dbReference>
<comment type="function">
    <text evidence="2">Antitoxin component of a type II toxin-antitoxin (TA) system.</text>
</comment>
<evidence type="ECO:0000256" key="1">
    <source>
        <dbReference type="ARBA" id="ARBA00009981"/>
    </source>
</evidence>
<evidence type="ECO:0000256" key="2">
    <source>
        <dbReference type="RuleBase" id="RU362080"/>
    </source>
</evidence>
<organism evidence="3 4">
    <name type="scientific">Terrimicrobium sacchariphilum</name>
    <dbReference type="NCBI Taxonomy" id="690879"/>
    <lineage>
        <taxon>Bacteria</taxon>
        <taxon>Pseudomonadati</taxon>
        <taxon>Verrucomicrobiota</taxon>
        <taxon>Terrimicrobiia</taxon>
        <taxon>Terrimicrobiales</taxon>
        <taxon>Terrimicrobiaceae</taxon>
        <taxon>Terrimicrobium</taxon>
    </lineage>
</organism>
<dbReference type="PANTHER" id="PTHR33713">
    <property type="entry name" value="ANTITOXIN YAFN-RELATED"/>
    <property type="match status" value="1"/>
</dbReference>
<evidence type="ECO:0000313" key="3">
    <source>
        <dbReference type="EMBL" id="GAT31653.1"/>
    </source>
</evidence>
<dbReference type="PANTHER" id="PTHR33713:SF6">
    <property type="entry name" value="ANTITOXIN YEFM"/>
    <property type="match status" value="1"/>
</dbReference>
<comment type="caution">
    <text evidence="3">The sequence shown here is derived from an EMBL/GenBank/DDBJ whole genome shotgun (WGS) entry which is preliminary data.</text>
</comment>
<evidence type="ECO:0000313" key="4">
    <source>
        <dbReference type="Proteomes" id="UP000076023"/>
    </source>
</evidence>
<keyword evidence="4" id="KW-1185">Reference proteome</keyword>
<dbReference type="OrthoDB" id="9802003at2"/>
<dbReference type="AlphaFoldDB" id="A0A146G2A9"/>
<comment type="similarity">
    <text evidence="1 2">Belongs to the phD/YefM antitoxin family.</text>
</comment>
<sequence>MKVLTYTAARENLASTMDSVCTDREPVVITRNRDQAVVMISMDDYESLLETATLLRSPANAKRLTKAFASTIKGKAQERILEAGA</sequence>
<dbReference type="InterPro" id="IPR036165">
    <property type="entry name" value="YefM-like_sf"/>
</dbReference>
<dbReference type="FunCoup" id="A0A146G2A9">
    <property type="interactions" value="1"/>
</dbReference>
<accession>A0A146G2A9</accession>
<dbReference type="EMBL" id="BDCO01000002">
    <property type="protein sequence ID" value="GAT31653.1"/>
    <property type="molecule type" value="Genomic_DNA"/>
</dbReference>
<reference evidence="4" key="1">
    <citation type="journal article" date="2017" name="Genome Announc.">
        <title>Draft Genome Sequence of Terrimicrobium sacchariphilum NM-5T, a Facultative Anaerobic Soil Bacterium of the Class Spartobacteria.</title>
        <authorList>
            <person name="Qiu Y.L."/>
            <person name="Tourlousse D.M."/>
            <person name="Matsuura N."/>
            <person name="Ohashi A."/>
            <person name="Sekiguchi Y."/>
        </authorList>
    </citation>
    <scope>NUCLEOTIDE SEQUENCE [LARGE SCALE GENOMIC DNA]</scope>
    <source>
        <strain evidence="4">NM-5</strain>
    </source>
</reference>
<dbReference type="RefSeq" id="WP_075077545.1">
    <property type="nucleotide sequence ID" value="NZ_BDCO01000002.1"/>
</dbReference>
<gene>
    <name evidence="3" type="ORF">TSACC_247</name>
</gene>
<dbReference type="InParanoid" id="A0A146G2A9"/>
<name>A0A146G2A9_TERSA</name>
<dbReference type="NCBIfam" id="TIGR01552">
    <property type="entry name" value="phd_fam"/>
    <property type="match status" value="1"/>
</dbReference>
<dbReference type="Pfam" id="PF02604">
    <property type="entry name" value="PhdYeFM_antitox"/>
    <property type="match status" value="1"/>
</dbReference>